<dbReference type="OrthoDB" id="10517620at2759"/>
<evidence type="ECO:0000313" key="2">
    <source>
        <dbReference type="Proteomes" id="UP000657918"/>
    </source>
</evidence>
<organism evidence="1 2">
    <name type="scientific">Salix dunnii</name>
    <dbReference type="NCBI Taxonomy" id="1413687"/>
    <lineage>
        <taxon>Eukaryota</taxon>
        <taxon>Viridiplantae</taxon>
        <taxon>Streptophyta</taxon>
        <taxon>Embryophyta</taxon>
        <taxon>Tracheophyta</taxon>
        <taxon>Spermatophyta</taxon>
        <taxon>Magnoliopsida</taxon>
        <taxon>eudicotyledons</taxon>
        <taxon>Gunneridae</taxon>
        <taxon>Pentapetalae</taxon>
        <taxon>rosids</taxon>
        <taxon>fabids</taxon>
        <taxon>Malpighiales</taxon>
        <taxon>Salicaceae</taxon>
        <taxon>Saliceae</taxon>
        <taxon>Salix</taxon>
    </lineage>
</organism>
<dbReference type="AlphaFoldDB" id="A0A835MSM3"/>
<reference evidence="1 2" key="1">
    <citation type="submission" date="2020-10" db="EMBL/GenBank/DDBJ databases">
        <title>Plant Genome Project.</title>
        <authorList>
            <person name="Zhang R.-G."/>
        </authorList>
    </citation>
    <scope>NUCLEOTIDE SEQUENCE [LARGE SCALE GENOMIC DNA]</scope>
    <source>
        <strain evidence="1">FAFU-HL-1</strain>
        <tissue evidence="1">Leaf</tissue>
    </source>
</reference>
<accession>A0A835MSM3</accession>
<evidence type="ECO:0000313" key="1">
    <source>
        <dbReference type="EMBL" id="KAF9671991.1"/>
    </source>
</evidence>
<dbReference type="EMBL" id="JADGMS010000012">
    <property type="protein sequence ID" value="KAF9671991.1"/>
    <property type="molecule type" value="Genomic_DNA"/>
</dbReference>
<proteinExistence type="predicted"/>
<sequence>MQTSQLAIKPTHTTLPSRMEDLIYRQHDYSSLDSPPAGVSTGAATDGPSSAGLATLLSVASAAGSLVEVPSVTGTVFLIVPTLTYLPMNLYSQSCKASNSNGPRPETSPVKSLSSKDIFARALLASFPANNA</sequence>
<comment type="caution">
    <text evidence="1">The sequence shown here is derived from an EMBL/GenBank/DDBJ whole genome shotgun (WGS) entry which is preliminary data.</text>
</comment>
<name>A0A835MSM3_9ROSI</name>
<protein>
    <submittedName>
        <fullName evidence="1">Uncharacterized protein</fullName>
    </submittedName>
</protein>
<dbReference type="Proteomes" id="UP000657918">
    <property type="component" value="Unassembled WGS sequence"/>
</dbReference>
<keyword evidence="2" id="KW-1185">Reference proteome</keyword>
<gene>
    <name evidence="1" type="ORF">SADUNF_Sadunf12G0107800</name>
</gene>